<evidence type="ECO:0000259" key="2">
    <source>
        <dbReference type="PROSITE" id="PS50887"/>
    </source>
</evidence>
<reference evidence="3 4" key="1">
    <citation type="journal article" date="2016" name="Nat. Commun.">
        <title>Thousands of microbial genomes shed light on interconnected biogeochemical processes in an aquifer system.</title>
        <authorList>
            <person name="Anantharaman K."/>
            <person name="Brown C.T."/>
            <person name="Hug L.A."/>
            <person name="Sharon I."/>
            <person name="Castelle C.J."/>
            <person name="Probst A.J."/>
            <person name="Thomas B.C."/>
            <person name="Singh A."/>
            <person name="Wilkins M.J."/>
            <person name="Karaoz U."/>
            <person name="Brodie E.L."/>
            <person name="Williams K.H."/>
            <person name="Hubbard S.S."/>
            <person name="Banfield J.F."/>
        </authorList>
    </citation>
    <scope>NUCLEOTIDE SEQUENCE [LARGE SCALE GENOMIC DNA]</scope>
</reference>
<dbReference type="PANTHER" id="PTHR33744:SF15">
    <property type="entry name" value="CARBOHYDRATE DIACID REGULATOR"/>
    <property type="match status" value="1"/>
</dbReference>
<evidence type="ECO:0000313" key="4">
    <source>
        <dbReference type="Proteomes" id="UP000177701"/>
    </source>
</evidence>
<comment type="similarity">
    <text evidence="1">Belongs to the CdaR family.</text>
</comment>
<dbReference type="STRING" id="1797291.A2V47_07300"/>
<dbReference type="InterPro" id="IPR042070">
    <property type="entry name" value="PucR_C-HTH_sf"/>
</dbReference>
<dbReference type="Proteomes" id="UP000177701">
    <property type="component" value="Unassembled WGS sequence"/>
</dbReference>
<name>A0A1F5AFG9_9BACT</name>
<dbReference type="InterPro" id="IPR051448">
    <property type="entry name" value="CdaR-like_regulators"/>
</dbReference>
<dbReference type="Pfam" id="PF13556">
    <property type="entry name" value="HTH_30"/>
    <property type="match status" value="1"/>
</dbReference>
<dbReference type="InterPro" id="IPR041522">
    <property type="entry name" value="CdaR_GGDEF"/>
</dbReference>
<dbReference type="PROSITE" id="PS50887">
    <property type="entry name" value="GGDEF"/>
    <property type="match status" value="1"/>
</dbReference>
<evidence type="ECO:0000313" key="3">
    <source>
        <dbReference type="EMBL" id="OGD17126.1"/>
    </source>
</evidence>
<accession>A0A1F5AFG9</accession>
<dbReference type="Pfam" id="PF17853">
    <property type="entry name" value="GGDEF_2"/>
    <property type="match status" value="1"/>
</dbReference>
<dbReference type="InterPro" id="IPR025736">
    <property type="entry name" value="PucR_C-HTH_dom"/>
</dbReference>
<dbReference type="PANTHER" id="PTHR33744">
    <property type="entry name" value="CARBOHYDRATE DIACID REGULATOR"/>
    <property type="match status" value="1"/>
</dbReference>
<sequence>MIYIKERGGLPVKITHELAQNIVDKTMNILGKNINIMDENGVIIGSGDKSRLNQFHEGAAQVIKEGKKLEIYSKDINHLVGAKPGINLPIEYNNKIIGVVGITGEPNEVTPFGEVIKMTVEMMLRQEFLLKELQLEKQMQENFVHDLISGRIGNDLDLFITRGQIVGYDILIPRIALVMDICQFGETAQKSFQTFRGLKEGEIYLQRLKNDVVKTIQEIFVNSPQEIVSYLGGDRFVVLKTINLKDLAEMARKKFFIIGEKIKNTISQKMKFKVTIGIGEYHEGIRGLNKSFKEAIQALDVGSRLLGAGDIYHVDNLGIGRLLTEIKEESQKEFIERTIYSTKGNKEKKINEFLLETLQSFFDNNLSITKTAKALFMHRNTLLYRLGKIRKITGLDPKKFDDAIQLRVALKMKIYQDGEKIN</sequence>
<evidence type="ECO:0000256" key="1">
    <source>
        <dbReference type="ARBA" id="ARBA00006754"/>
    </source>
</evidence>
<dbReference type="EMBL" id="MEYH01000016">
    <property type="protein sequence ID" value="OGD17126.1"/>
    <property type="molecule type" value="Genomic_DNA"/>
</dbReference>
<dbReference type="InterPro" id="IPR000160">
    <property type="entry name" value="GGDEF_dom"/>
</dbReference>
<dbReference type="InterPro" id="IPR008599">
    <property type="entry name" value="Diacid_rec"/>
</dbReference>
<protein>
    <recommendedName>
        <fullName evidence="2">GGDEF domain-containing protein</fullName>
    </recommendedName>
</protein>
<proteinExistence type="inferred from homology"/>
<feature type="domain" description="GGDEF" evidence="2">
    <location>
        <begin position="172"/>
        <end position="316"/>
    </location>
</feature>
<gene>
    <name evidence="3" type="ORF">A2V47_07300</name>
</gene>
<comment type="caution">
    <text evidence="3">The sequence shown here is derived from an EMBL/GenBank/DDBJ whole genome shotgun (WGS) entry which is preliminary data.</text>
</comment>
<dbReference type="AlphaFoldDB" id="A0A1F5AFG9"/>
<dbReference type="Gene3D" id="1.10.10.2840">
    <property type="entry name" value="PucR C-terminal helix-turn-helix domain"/>
    <property type="match status" value="1"/>
</dbReference>
<organism evidence="3 4">
    <name type="scientific">Candidatus Sediminicultor quintus</name>
    <dbReference type="NCBI Taxonomy" id="1797291"/>
    <lineage>
        <taxon>Bacteria</taxon>
        <taxon>Pseudomonadati</taxon>
        <taxon>Atribacterota</taxon>
        <taxon>Candidatus Phoenicimicrobiia</taxon>
        <taxon>Candidatus Pheonicimicrobiales</taxon>
        <taxon>Candidatus Phoenicimicrobiaceae</taxon>
        <taxon>Candidatus Sediminicultor</taxon>
    </lineage>
</organism>
<dbReference type="Pfam" id="PF05651">
    <property type="entry name" value="Diacid_rec"/>
    <property type="match status" value="1"/>
</dbReference>